<organism evidence="1">
    <name type="scientific">Arundo donax</name>
    <name type="common">Giant reed</name>
    <name type="synonym">Donax arundinaceus</name>
    <dbReference type="NCBI Taxonomy" id="35708"/>
    <lineage>
        <taxon>Eukaryota</taxon>
        <taxon>Viridiplantae</taxon>
        <taxon>Streptophyta</taxon>
        <taxon>Embryophyta</taxon>
        <taxon>Tracheophyta</taxon>
        <taxon>Spermatophyta</taxon>
        <taxon>Magnoliopsida</taxon>
        <taxon>Liliopsida</taxon>
        <taxon>Poales</taxon>
        <taxon>Poaceae</taxon>
        <taxon>PACMAD clade</taxon>
        <taxon>Arundinoideae</taxon>
        <taxon>Arundineae</taxon>
        <taxon>Arundo</taxon>
    </lineage>
</organism>
<proteinExistence type="predicted"/>
<evidence type="ECO:0000313" key="1">
    <source>
        <dbReference type="EMBL" id="JAD47593.1"/>
    </source>
</evidence>
<dbReference type="EMBL" id="GBRH01250302">
    <property type="protein sequence ID" value="JAD47593.1"/>
    <property type="molecule type" value="Transcribed_RNA"/>
</dbReference>
<dbReference type="AlphaFoldDB" id="A0A0A9ACI0"/>
<protein>
    <submittedName>
        <fullName evidence="1">Uncharacterized protein</fullName>
    </submittedName>
</protein>
<reference evidence="1" key="2">
    <citation type="journal article" date="2015" name="Data Brief">
        <title>Shoot transcriptome of the giant reed, Arundo donax.</title>
        <authorList>
            <person name="Barrero R.A."/>
            <person name="Guerrero F.D."/>
            <person name="Moolhuijzen P."/>
            <person name="Goolsby J.A."/>
            <person name="Tidwell J."/>
            <person name="Bellgard S.E."/>
            <person name="Bellgard M.I."/>
        </authorList>
    </citation>
    <scope>NUCLEOTIDE SEQUENCE</scope>
    <source>
        <tissue evidence="1">Shoot tissue taken approximately 20 cm above the soil surface</tissue>
    </source>
</reference>
<reference evidence="1" key="1">
    <citation type="submission" date="2014-09" db="EMBL/GenBank/DDBJ databases">
        <authorList>
            <person name="Magalhaes I.L.F."/>
            <person name="Oliveira U."/>
            <person name="Santos F.R."/>
            <person name="Vidigal T.H.D.A."/>
            <person name="Brescovit A.D."/>
            <person name="Santos A.J."/>
        </authorList>
    </citation>
    <scope>NUCLEOTIDE SEQUENCE</scope>
    <source>
        <tissue evidence="1">Shoot tissue taken approximately 20 cm above the soil surface</tissue>
    </source>
</reference>
<accession>A0A0A9ACI0</accession>
<sequence length="25" mass="3077">MFQRRRLHPTRCVTLPRSRSSFASW</sequence>
<name>A0A0A9ACI0_ARUDO</name>